<sequence>MEWLKKHQYTVVSGLLGAFLACLILFLGFFKTIFILIFAALGIVTGYYIKNKI</sequence>
<keyword evidence="1" id="KW-0472">Membrane</keyword>
<dbReference type="Pfam" id="PF10031">
    <property type="entry name" value="DUF2273"/>
    <property type="match status" value="1"/>
</dbReference>
<dbReference type="PROSITE" id="PS51257">
    <property type="entry name" value="PROKAR_LIPOPROTEIN"/>
    <property type="match status" value="1"/>
</dbReference>
<dbReference type="EMBL" id="LSDC01000112">
    <property type="protein sequence ID" value="KXB57890.1"/>
    <property type="molecule type" value="Genomic_DNA"/>
</dbReference>
<evidence type="ECO:0000313" key="2">
    <source>
        <dbReference type="EMBL" id="KXB57890.1"/>
    </source>
</evidence>
<dbReference type="RefSeq" id="WP_084812683.1">
    <property type="nucleotide sequence ID" value="NZ_KQ959989.1"/>
</dbReference>
<accession>A0A133ZR42</accession>
<dbReference type="PATRIC" id="fig|1379.3.peg.1524"/>
<evidence type="ECO:0000256" key="1">
    <source>
        <dbReference type="SAM" id="Phobius"/>
    </source>
</evidence>
<dbReference type="STRING" id="1379.HMPREF3186_01535"/>
<keyword evidence="1" id="KW-0812">Transmembrane</keyword>
<feature type="transmembrane region" description="Helical" evidence="1">
    <location>
        <begin position="9"/>
        <end position="27"/>
    </location>
</feature>
<protein>
    <recommendedName>
        <fullName evidence="4">DUF2273 domain-containing protein</fullName>
    </recommendedName>
</protein>
<dbReference type="InterPro" id="IPR018730">
    <property type="entry name" value="DUF2273"/>
</dbReference>
<dbReference type="AlphaFoldDB" id="A0A133ZR42"/>
<gene>
    <name evidence="2" type="ORF">HMPREF3186_01535</name>
</gene>
<keyword evidence="1" id="KW-1133">Transmembrane helix</keyword>
<organism evidence="2 3">
    <name type="scientific">Gemella haemolysans</name>
    <dbReference type="NCBI Taxonomy" id="1379"/>
    <lineage>
        <taxon>Bacteria</taxon>
        <taxon>Bacillati</taxon>
        <taxon>Bacillota</taxon>
        <taxon>Bacilli</taxon>
        <taxon>Bacillales</taxon>
        <taxon>Gemellaceae</taxon>
        <taxon>Gemella</taxon>
    </lineage>
</organism>
<evidence type="ECO:0008006" key="4">
    <source>
        <dbReference type="Google" id="ProtNLM"/>
    </source>
</evidence>
<dbReference type="OrthoDB" id="2235292at2"/>
<name>A0A133ZR42_9BACL</name>
<comment type="caution">
    <text evidence="2">The sequence shown here is derived from an EMBL/GenBank/DDBJ whole genome shotgun (WGS) entry which is preliminary data.</text>
</comment>
<dbReference type="Proteomes" id="UP000070355">
    <property type="component" value="Unassembled WGS sequence"/>
</dbReference>
<proteinExistence type="predicted"/>
<reference evidence="3" key="1">
    <citation type="submission" date="2016-01" db="EMBL/GenBank/DDBJ databases">
        <authorList>
            <person name="Mitreva M."/>
            <person name="Pepin K.H."/>
            <person name="Mihindukulasuriya K.A."/>
            <person name="Fulton R."/>
            <person name="Fronick C."/>
            <person name="O'Laughlin M."/>
            <person name="Miner T."/>
            <person name="Herter B."/>
            <person name="Rosa B.A."/>
            <person name="Cordes M."/>
            <person name="Tomlinson C."/>
            <person name="Wollam A."/>
            <person name="Palsikar V.B."/>
            <person name="Mardis E.R."/>
            <person name="Wilson R.K."/>
        </authorList>
    </citation>
    <scope>NUCLEOTIDE SEQUENCE [LARGE SCALE GENOMIC DNA]</scope>
    <source>
        <strain evidence="3">DNF01167</strain>
    </source>
</reference>
<evidence type="ECO:0000313" key="3">
    <source>
        <dbReference type="Proteomes" id="UP000070355"/>
    </source>
</evidence>